<evidence type="ECO:0000313" key="8">
    <source>
        <dbReference type="EMBL" id="KAK9883295.1"/>
    </source>
</evidence>
<dbReference type="Proteomes" id="UP001431783">
    <property type="component" value="Unassembled WGS sequence"/>
</dbReference>
<dbReference type="InterPro" id="IPR027417">
    <property type="entry name" value="P-loop_NTPase"/>
</dbReference>
<proteinExistence type="inferred from homology"/>
<reference evidence="8 9" key="1">
    <citation type="submission" date="2023-03" db="EMBL/GenBank/DDBJ databases">
        <title>Genome insight into feeding habits of ladybird beetles.</title>
        <authorList>
            <person name="Li H.-S."/>
            <person name="Huang Y.-H."/>
            <person name="Pang H."/>
        </authorList>
    </citation>
    <scope>NUCLEOTIDE SEQUENCE [LARGE SCALE GENOMIC DNA]</scope>
    <source>
        <strain evidence="8">SYSU_2023b</strain>
        <tissue evidence="8">Whole body</tissue>
    </source>
</reference>
<dbReference type="GO" id="GO:0003682">
    <property type="term" value="F:chromatin binding"/>
    <property type="evidence" value="ECO:0007669"/>
    <property type="project" value="TreeGrafter"/>
</dbReference>
<comment type="similarity">
    <text evidence="2">Belongs to the rad17/RAD24 family.</text>
</comment>
<comment type="caution">
    <text evidence="8">The sequence shown here is derived from an EMBL/GenBank/DDBJ whole genome shotgun (WGS) entry which is preliminary data.</text>
</comment>
<evidence type="ECO:0000256" key="3">
    <source>
        <dbReference type="ARBA" id="ARBA00022741"/>
    </source>
</evidence>
<name>A0AAW1UTK8_9CUCU</name>
<keyword evidence="5" id="KW-0067">ATP-binding</keyword>
<dbReference type="PANTHER" id="PTHR12172:SF0">
    <property type="entry name" value="CELL CYCLE CHECKPOINT PROTEIN RAD17"/>
    <property type="match status" value="1"/>
</dbReference>
<dbReference type="AlphaFoldDB" id="A0AAW1UTK8"/>
<organism evidence="8 9">
    <name type="scientific">Henosepilachna vigintioctopunctata</name>
    <dbReference type="NCBI Taxonomy" id="420089"/>
    <lineage>
        <taxon>Eukaryota</taxon>
        <taxon>Metazoa</taxon>
        <taxon>Ecdysozoa</taxon>
        <taxon>Arthropoda</taxon>
        <taxon>Hexapoda</taxon>
        <taxon>Insecta</taxon>
        <taxon>Pterygota</taxon>
        <taxon>Neoptera</taxon>
        <taxon>Endopterygota</taxon>
        <taxon>Coleoptera</taxon>
        <taxon>Polyphaga</taxon>
        <taxon>Cucujiformia</taxon>
        <taxon>Coccinelloidea</taxon>
        <taxon>Coccinellidae</taxon>
        <taxon>Epilachninae</taxon>
        <taxon>Epilachnini</taxon>
        <taxon>Henosepilachna</taxon>
    </lineage>
</organism>
<dbReference type="InterPro" id="IPR004582">
    <property type="entry name" value="Checkpoint_prot_Rad17_Rad24"/>
</dbReference>
<evidence type="ECO:0000256" key="1">
    <source>
        <dbReference type="ARBA" id="ARBA00004123"/>
    </source>
</evidence>
<dbReference type="GO" id="GO:0005524">
    <property type="term" value="F:ATP binding"/>
    <property type="evidence" value="ECO:0007669"/>
    <property type="project" value="UniProtKB-KW"/>
</dbReference>
<sequence length="463" mass="53559">MKNSKWKSFDFGPNICSPKRTSSIEILDFPLEKQVVKATYSNSSAFDFHSKLTPKVVSDLAVHSKKIEEVKLWLENVFSKQRDNHTAILLLSGPTGSGKTATLNVLCKDLDISISEWVNPVDQDYELLRGSNQMNTFIEFITTESKYTSLFDVSKERKIVLVEDFPNLFLKKHDEFSIALEECYYKSKHPIVFICTDVANNKINLVYNLFPQEELKKYQITHIGFNACAPTLLKYSLKRAHDLVQKHKDIFQTPPSNVVEAILLSSMGDIRCAINQYYFACLLGTKEMPTEKSSTVKPGSKRKRSEKTSLLKIMARDETLGLFHALGRILNPKRKEYKKSWRLNCDIESLITELESQPENVISFLFSNCIKYFGNLKELCDALDLLCLSQTFFEKWTERKDLHQYPLWISVLGLMMLNNHKVSKWNQIEGIKKLKQNIDRKLHKTSLDDYYSSLIKEHHMKKL</sequence>
<evidence type="ECO:0008006" key="10">
    <source>
        <dbReference type="Google" id="ProtNLM"/>
    </source>
</evidence>
<evidence type="ECO:0000256" key="6">
    <source>
        <dbReference type="ARBA" id="ARBA00023242"/>
    </source>
</evidence>
<keyword evidence="9" id="KW-1185">Reference proteome</keyword>
<dbReference type="GO" id="GO:0006281">
    <property type="term" value="P:DNA repair"/>
    <property type="evidence" value="ECO:0007669"/>
    <property type="project" value="InterPro"/>
</dbReference>
<dbReference type="Gene3D" id="3.40.50.300">
    <property type="entry name" value="P-loop containing nucleotide triphosphate hydrolases"/>
    <property type="match status" value="1"/>
</dbReference>
<dbReference type="SUPFAM" id="SSF52540">
    <property type="entry name" value="P-loop containing nucleoside triphosphate hydrolases"/>
    <property type="match status" value="1"/>
</dbReference>
<comment type="subcellular location">
    <subcellularLocation>
        <location evidence="1">Nucleus</location>
    </subcellularLocation>
</comment>
<evidence type="ECO:0000256" key="7">
    <source>
        <dbReference type="ARBA" id="ARBA00023306"/>
    </source>
</evidence>
<dbReference type="PANTHER" id="PTHR12172">
    <property type="entry name" value="CELL CYCLE CHECKPOINT PROTEIN RAD17"/>
    <property type="match status" value="1"/>
</dbReference>
<dbReference type="GO" id="GO:0005634">
    <property type="term" value="C:nucleus"/>
    <property type="evidence" value="ECO:0007669"/>
    <property type="project" value="UniProtKB-SubCell"/>
</dbReference>
<dbReference type="EMBL" id="JARQZJ010000091">
    <property type="protein sequence ID" value="KAK9883295.1"/>
    <property type="molecule type" value="Genomic_DNA"/>
</dbReference>
<keyword evidence="6" id="KW-0539">Nucleus</keyword>
<dbReference type="Pfam" id="PF03215">
    <property type="entry name" value="Rad17"/>
    <property type="match status" value="1"/>
</dbReference>
<evidence type="ECO:0000313" key="9">
    <source>
        <dbReference type="Proteomes" id="UP001431783"/>
    </source>
</evidence>
<evidence type="ECO:0000256" key="5">
    <source>
        <dbReference type="ARBA" id="ARBA00022840"/>
    </source>
</evidence>
<evidence type="ECO:0000256" key="2">
    <source>
        <dbReference type="ARBA" id="ARBA00006168"/>
    </source>
</evidence>
<dbReference type="GO" id="GO:0000077">
    <property type="term" value="P:DNA damage checkpoint signaling"/>
    <property type="evidence" value="ECO:0007669"/>
    <property type="project" value="TreeGrafter"/>
</dbReference>
<protein>
    <recommendedName>
        <fullName evidence="10">Cell cycle checkpoint protein RAD17</fullName>
    </recommendedName>
</protein>
<evidence type="ECO:0000256" key="4">
    <source>
        <dbReference type="ARBA" id="ARBA00022763"/>
    </source>
</evidence>
<gene>
    <name evidence="8" type="ORF">WA026_001476</name>
</gene>
<dbReference type="GO" id="GO:0003689">
    <property type="term" value="F:DNA clamp loader activity"/>
    <property type="evidence" value="ECO:0007669"/>
    <property type="project" value="TreeGrafter"/>
</dbReference>
<keyword evidence="3" id="KW-0547">Nucleotide-binding</keyword>
<accession>A0AAW1UTK8</accession>
<keyword evidence="7" id="KW-0131">Cell cycle</keyword>
<keyword evidence="4" id="KW-0227">DNA damage</keyword>
<dbReference type="GO" id="GO:0033314">
    <property type="term" value="P:mitotic DNA replication checkpoint signaling"/>
    <property type="evidence" value="ECO:0007669"/>
    <property type="project" value="TreeGrafter"/>
</dbReference>